<dbReference type="PROSITE" id="PS51159">
    <property type="entry name" value="CBM21"/>
    <property type="match status" value="1"/>
</dbReference>
<feature type="domain" description="CBM21" evidence="2">
    <location>
        <begin position="358"/>
        <end position="465"/>
    </location>
</feature>
<dbReference type="GeneID" id="88173086"/>
<keyword evidence="4" id="KW-1185">Reference proteome</keyword>
<dbReference type="GO" id="GO:0005979">
    <property type="term" value="P:regulation of glycogen biosynthetic process"/>
    <property type="evidence" value="ECO:0007669"/>
    <property type="project" value="TreeGrafter"/>
</dbReference>
<feature type="region of interest" description="Disordered" evidence="1">
    <location>
        <begin position="29"/>
        <end position="53"/>
    </location>
</feature>
<gene>
    <name evidence="3" type="ORF">PUMCH_002021</name>
</gene>
<dbReference type="GO" id="GO:2001069">
    <property type="term" value="F:glycogen binding"/>
    <property type="evidence" value="ECO:0007669"/>
    <property type="project" value="TreeGrafter"/>
</dbReference>
<dbReference type="InterPro" id="IPR038175">
    <property type="entry name" value="CBM21_dom_sf"/>
</dbReference>
<evidence type="ECO:0000313" key="4">
    <source>
        <dbReference type="Proteomes" id="UP001338582"/>
    </source>
</evidence>
<dbReference type="GO" id="GO:0000164">
    <property type="term" value="C:protein phosphatase type 1 complex"/>
    <property type="evidence" value="ECO:0007669"/>
    <property type="project" value="TreeGrafter"/>
</dbReference>
<dbReference type="GO" id="GO:0008157">
    <property type="term" value="F:protein phosphatase 1 binding"/>
    <property type="evidence" value="ECO:0007669"/>
    <property type="project" value="TreeGrafter"/>
</dbReference>
<dbReference type="KEGG" id="asau:88173086"/>
<name>A0AAX4H9Z1_9ASCO</name>
<dbReference type="EMBL" id="CP138895">
    <property type="protein sequence ID" value="WPK24732.1"/>
    <property type="molecule type" value="Genomic_DNA"/>
</dbReference>
<sequence length="756" mass="80684">MSTLTIAVADYFKPEVALVAVGQNLLNPGQQKTAGSVKSKTQPLSRSSTPKPAPLMATLSMADLSDLSVLPDSPILCSAPSLGGAFTPTQKILSAKAESKDDSSTGALWVRMKPVTGSKANASVPSFVPAPKPAISHKPAISTEISKMPEANATTIIKVKPPQNEYVCVDEVKQVIQAARPGWTIPSVDILKPIAGNNTLRAAIAAKSAASFIDLSATKLVPAVSSLPVTAESALPANAPPLRKLKSSLKVSSLTKLYSTSNISPKSVRFASHLANVKTFDGRDSPSTVSLQNSPSGSPTYSFASRDYFSVRHNFTDLTFSDDDVSSDSDMEVYQEFTKDKHYKITRSNFSAPKNIYDKRDRPVYLQQASLSTDKKLLILTIMCQNLAFEKKLSVKLTLNNWNSVLIFNNYTYMKLFSSVNFDQFQFVIPFSHFPSSINPQFCIRYDVNNTTYWDNNNDKNYAFSLSAVQEVAMDSSSFFNTSKPVNQSQKSTATFSNFTPSFSANTFIGAANAATNASVKSSTSMSSTRTLPSTVPSAANKTTSAVASKASTFTNVSSSATNNAAASYTYSKTNYSELINKLLEAKSELDNNTQKITAGSVSSQRPALVHAHSMSSIPSASSSITGPKFSQSYLSRRAPSMVAPTPAPAPQMSSVTSVTPITQVKATASKPLPISRSSSASTIASSNDFSDTKFNSSSYAALLANYCFNGNDAAMGSCPMESLAGSRASSSSSVNSDFMGPSLATFHSLSDSFHV</sequence>
<accession>A0AAX4H9Z1</accession>
<dbReference type="Proteomes" id="UP001338582">
    <property type="component" value="Chromosome 2"/>
</dbReference>
<feature type="region of interest" description="Disordered" evidence="1">
    <location>
        <begin position="520"/>
        <end position="541"/>
    </location>
</feature>
<proteinExistence type="predicted"/>
<dbReference type="InterPro" id="IPR050782">
    <property type="entry name" value="PP1_regulatory_subunit_3"/>
</dbReference>
<dbReference type="PANTHER" id="PTHR12307:SF36">
    <property type="entry name" value="GLYCOGEN-BINDING SUBUNIT 76A"/>
    <property type="match status" value="1"/>
</dbReference>
<dbReference type="RefSeq" id="XP_062877115.1">
    <property type="nucleotide sequence ID" value="XM_063021045.1"/>
</dbReference>
<reference evidence="3 4" key="1">
    <citation type="submission" date="2023-10" db="EMBL/GenBank/DDBJ databases">
        <title>Draft Genome Sequence of Candida saopaulonensis from a very Premature Infant with Sepsis.</title>
        <authorList>
            <person name="Ning Y."/>
            <person name="Dai R."/>
            <person name="Xiao M."/>
            <person name="Xu Y."/>
            <person name="Yan Q."/>
            <person name="Zhang L."/>
        </authorList>
    </citation>
    <scope>NUCLEOTIDE SEQUENCE [LARGE SCALE GENOMIC DNA]</scope>
    <source>
        <strain evidence="3 4">19XY460</strain>
    </source>
</reference>
<dbReference type="AlphaFoldDB" id="A0AAX4H9Z1"/>
<dbReference type="InterPro" id="IPR005036">
    <property type="entry name" value="CBM21_dom"/>
</dbReference>
<evidence type="ECO:0000313" key="3">
    <source>
        <dbReference type="EMBL" id="WPK24732.1"/>
    </source>
</evidence>
<feature type="compositionally biased region" description="Low complexity" evidence="1">
    <location>
        <begin position="520"/>
        <end position="535"/>
    </location>
</feature>
<feature type="compositionally biased region" description="Polar residues" evidence="1">
    <location>
        <begin position="29"/>
        <end position="50"/>
    </location>
</feature>
<dbReference type="Pfam" id="PF03370">
    <property type="entry name" value="CBM_21"/>
    <property type="match status" value="1"/>
</dbReference>
<dbReference type="Gene3D" id="2.60.40.2440">
    <property type="entry name" value="Carbohydrate binding type-21 domain"/>
    <property type="match status" value="1"/>
</dbReference>
<evidence type="ECO:0000259" key="2">
    <source>
        <dbReference type="PROSITE" id="PS51159"/>
    </source>
</evidence>
<evidence type="ECO:0000256" key="1">
    <source>
        <dbReference type="SAM" id="MobiDB-lite"/>
    </source>
</evidence>
<organism evidence="3 4">
    <name type="scientific">Australozyma saopauloensis</name>
    <dbReference type="NCBI Taxonomy" id="291208"/>
    <lineage>
        <taxon>Eukaryota</taxon>
        <taxon>Fungi</taxon>
        <taxon>Dikarya</taxon>
        <taxon>Ascomycota</taxon>
        <taxon>Saccharomycotina</taxon>
        <taxon>Pichiomycetes</taxon>
        <taxon>Metschnikowiaceae</taxon>
        <taxon>Australozyma</taxon>
    </lineage>
</organism>
<protein>
    <recommendedName>
        <fullName evidence="2">CBM21 domain-containing protein</fullName>
    </recommendedName>
</protein>
<dbReference type="PANTHER" id="PTHR12307">
    <property type="entry name" value="PROTEIN PHOSPHATASE 1 REGULATORY SUBUNIT"/>
    <property type="match status" value="1"/>
</dbReference>